<dbReference type="Proteomes" id="UP000298246">
    <property type="component" value="Unassembled WGS sequence"/>
</dbReference>
<accession>A0A4Y8QAQ1</accession>
<reference evidence="3 4" key="1">
    <citation type="submission" date="2017-03" db="EMBL/GenBank/DDBJ databases">
        <title>Isolation of Levoglucosan Utilizing Bacteria.</title>
        <authorList>
            <person name="Arya A.S."/>
        </authorList>
    </citation>
    <scope>NUCLEOTIDE SEQUENCE [LARGE SCALE GENOMIC DNA]</scope>
    <source>
        <strain evidence="3 4">MEC069</strain>
    </source>
</reference>
<dbReference type="InterPro" id="IPR005648">
    <property type="entry name" value="FlgD"/>
</dbReference>
<evidence type="ECO:0000313" key="3">
    <source>
        <dbReference type="EMBL" id="TFE91678.1"/>
    </source>
</evidence>
<gene>
    <name evidence="3" type="ORF">B5M42_00105</name>
</gene>
<proteinExistence type="inferred from homology"/>
<comment type="similarity">
    <text evidence="1">Belongs to the FlgD family.</text>
</comment>
<name>A0A4Y8QAQ1_9BACL</name>
<dbReference type="NCBIfam" id="NF007197">
    <property type="entry name" value="PRK09618.1"/>
    <property type="match status" value="1"/>
</dbReference>
<dbReference type="AlphaFoldDB" id="A0A4Y8QAQ1"/>
<evidence type="ECO:0000256" key="2">
    <source>
        <dbReference type="ARBA" id="ARBA00022795"/>
    </source>
</evidence>
<dbReference type="GO" id="GO:0044781">
    <property type="term" value="P:bacterial-type flagellum organization"/>
    <property type="evidence" value="ECO:0007669"/>
    <property type="project" value="UniProtKB-KW"/>
</dbReference>
<evidence type="ECO:0000256" key="1">
    <source>
        <dbReference type="ARBA" id="ARBA00010577"/>
    </source>
</evidence>
<comment type="caution">
    <text evidence="3">The sequence shown here is derived from an EMBL/GenBank/DDBJ whole genome shotgun (WGS) entry which is preliminary data.</text>
</comment>
<protein>
    <submittedName>
        <fullName evidence="3">Flagellar hook assembly protein FlgD</fullName>
    </submittedName>
</protein>
<keyword evidence="4" id="KW-1185">Reference proteome</keyword>
<dbReference type="EMBL" id="MYFO01000001">
    <property type="protein sequence ID" value="TFE91678.1"/>
    <property type="molecule type" value="Genomic_DNA"/>
</dbReference>
<evidence type="ECO:0000313" key="4">
    <source>
        <dbReference type="Proteomes" id="UP000298246"/>
    </source>
</evidence>
<keyword evidence="3" id="KW-0966">Cell projection</keyword>
<keyword evidence="3" id="KW-0969">Cilium</keyword>
<dbReference type="RefSeq" id="WP_134748420.1">
    <property type="nucleotide sequence ID" value="NZ_MYFO02000001.1"/>
</dbReference>
<keyword evidence="3" id="KW-0282">Flagellum</keyword>
<sequence length="143" mass="15638">MATNPVVGNVSDIINTNKNAQSKQKDNNSLGKDDFLKILITQLKNQDPTQPLQDREFIAQMAQFTSVEQLTNMANEMKSLRQSLGMASSLIGKSISWLATDGSTKSGIVDSITFKDGNQYANVEGEEISLDQLSKIENPGESQ</sequence>
<dbReference type="OrthoDB" id="280334at2"/>
<organism evidence="3 4">
    <name type="scientific">Paenibacillus athensensis</name>
    <dbReference type="NCBI Taxonomy" id="1967502"/>
    <lineage>
        <taxon>Bacteria</taxon>
        <taxon>Bacillati</taxon>
        <taxon>Bacillota</taxon>
        <taxon>Bacilli</taxon>
        <taxon>Bacillales</taxon>
        <taxon>Paenibacillaceae</taxon>
        <taxon>Paenibacillus</taxon>
    </lineage>
</organism>
<keyword evidence="2" id="KW-1005">Bacterial flagellum biogenesis</keyword>
<dbReference type="Pfam" id="PF03963">
    <property type="entry name" value="FlgD"/>
    <property type="match status" value="1"/>
</dbReference>